<proteinExistence type="predicted"/>
<dbReference type="EMBL" id="JAGPXF010000001">
    <property type="protein sequence ID" value="KAH7262424.1"/>
    <property type="molecule type" value="Genomic_DNA"/>
</dbReference>
<name>A0A8K0WHK0_9HYPO</name>
<comment type="caution">
    <text evidence="1">The sequence shown here is derived from an EMBL/GenBank/DDBJ whole genome shotgun (WGS) entry which is preliminary data.</text>
</comment>
<gene>
    <name evidence="1" type="ORF">BKA59DRAFT_463669</name>
</gene>
<dbReference type="AlphaFoldDB" id="A0A8K0WHK0"/>
<protein>
    <submittedName>
        <fullName evidence="1">Uncharacterized protein</fullName>
    </submittedName>
</protein>
<sequence length="78" mass="8370">MVSFALLAWHADAMPCRGLSLMRGRMGFQLQRALIPVQHTVSHVATAVTGPSCHAERKGCCGAFSMSDGIQVILCLNI</sequence>
<dbReference type="OrthoDB" id="10272336at2759"/>
<accession>A0A8K0WHK0</accession>
<evidence type="ECO:0000313" key="1">
    <source>
        <dbReference type="EMBL" id="KAH7262424.1"/>
    </source>
</evidence>
<evidence type="ECO:0000313" key="2">
    <source>
        <dbReference type="Proteomes" id="UP000813427"/>
    </source>
</evidence>
<dbReference type="Proteomes" id="UP000813427">
    <property type="component" value="Unassembled WGS sequence"/>
</dbReference>
<organism evidence="1 2">
    <name type="scientific">Fusarium tricinctum</name>
    <dbReference type="NCBI Taxonomy" id="61284"/>
    <lineage>
        <taxon>Eukaryota</taxon>
        <taxon>Fungi</taxon>
        <taxon>Dikarya</taxon>
        <taxon>Ascomycota</taxon>
        <taxon>Pezizomycotina</taxon>
        <taxon>Sordariomycetes</taxon>
        <taxon>Hypocreomycetidae</taxon>
        <taxon>Hypocreales</taxon>
        <taxon>Nectriaceae</taxon>
        <taxon>Fusarium</taxon>
        <taxon>Fusarium tricinctum species complex</taxon>
    </lineage>
</organism>
<reference evidence="1" key="1">
    <citation type="journal article" date="2021" name="Nat. Commun.">
        <title>Genetic determinants of endophytism in the Arabidopsis root mycobiome.</title>
        <authorList>
            <person name="Mesny F."/>
            <person name="Miyauchi S."/>
            <person name="Thiergart T."/>
            <person name="Pickel B."/>
            <person name="Atanasova L."/>
            <person name="Karlsson M."/>
            <person name="Huettel B."/>
            <person name="Barry K.W."/>
            <person name="Haridas S."/>
            <person name="Chen C."/>
            <person name="Bauer D."/>
            <person name="Andreopoulos W."/>
            <person name="Pangilinan J."/>
            <person name="LaButti K."/>
            <person name="Riley R."/>
            <person name="Lipzen A."/>
            <person name="Clum A."/>
            <person name="Drula E."/>
            <person name="Henrissat B."/>
            <person name="Kohler A."/>
            <person name="Grigoriev I.V."/>
            <person name="Martin F.M."/>
            <person name="Hacquard S."/>
        </authorList>
    </citation>
    <scope>NUCLEOTIDE SEQUENCE</scope>
    <source>
        <strain evidence="1">MPI-SDFR-AT-0068</strain>
    </source>
</reference>
<keyword evidence="2" id="KW-1185">Reference proteome</keyword>